<dbReference type="AlphaFoldDB" id="A0A0F9TRY9"/>
<dbReference type="EMBL" id="LAZR01000205">
    <property type="protein sequence ID" value="KKN82109.1"/>
    <property type="molecule type" value="Genomic_DNA"/>
</dbReference>
<sequence>MNASLILLVIVAALLAAGSMGCDDAESAGPASVGADGDGMTLTDALTARRSVRRFKGDALSPEQIATLCWAAQGVTDKRRGFRTAPSAGALYPLELYVVTAAGVDHYDPKTGALTRHLEGDVRPSLQAAALGQRFVGDAPATFVLTAVIERTTAKYGRRAERYVWVEVGHAAQNLLLQAVALKLGAVPIGAFDDAAVAKALSLPADHAPALLVPTGTPK</sequence>
<name>A0A0F9TRY9_9ZZZZ</name>
<organism evidence="2">
    <name type="scientific">marine sediment metagenome</name>
    <dbReference type="NCBI Taxonomy" id="412755"/>
    <lineage>
        <taxon>unclassified sequences</taxon>
        <taxon>metagenomes</taxon>
        <taxon>ecological metagenomes</taxon>
    </lineage>
</organism>
<dbReference type="PANTHER" id="PTHR43745">
    <property type="entry name" value="NITROREDUCTASE MJ1384-RELATED"/>
    <property type="match status" value="1"/>
</dbReference>
<dbReference type="InterPro" id="IPR000415">
    <property type="entry name" value="Nitroreductase-like"/>
</dbReference>
<comment type="caution">
    <text evidence="2">The sequence shown here is derived from an EMBL/GenBank/DDBJ whole genome shotgun (WGS) entry which is preliminary data.</text>
</comment>
<dbReference type="GO" id="GO:0016491">
    <property type="term" value="F:oxidoreductase activity"/>
    <property type="evidence" value="ECO:0007669"/>
    <property type="project" value="InterPro"/>
</dbReference>
<dbReference type="CDD" id="cd02142">
    <property type="entry name" value="McbC_SagB-like_oxidoreductase"/>
    <property type="match status" value="1"/>
</dbReference>
<dbReference type="NCBIfam" id="TIGR03605">
    <property type="entry name" value="antibiot_sagB"/>
    <property type="match status" value="1"/>
</dbReference>
<dbReference type="InterPro" id="IPR020051">
    <property type="entry name" value="SagB-type_dehydrogenase"/>
</dbReference>
<dbReference type="InterPro" id="IPR029479">
    <property type="entry name" value="Nitroreductase"/>
</dbReference>
<proteinExistence type="predicted"/>
<dbReference type="Gene3D" id="3.40.109.10">
    <property type="entry name" value="NADH Oxidase"/>
    <property type="match status" value="1"/>
</dbReference>
<evidence type="ECO:0000259" key="1">
    <source>
        <dbReference type="Pfam" id="PF00881"/>
    </source>
</evidence>
<reference evidence="2" key="1">
    <citation type="journal article" date="2015" name="Nature">
        <title>Complex archaea that bridge the gap between prokaryotes and eukaryotes.</title>
        <authorList>
            <person name="Spang A."/>
            <person name="Saw J.H."/>
            <person name="Jorgensen S.L."/>
            <person name="Zaremba-Niedzwiedzka K."/>
            <person name="Martijn J."/>
            <person name="Lind A.E."/>
            <person name="van Eijk R."/>
            <person name="Schleper C."/>
            <person name="Guy L."/>
            <person name="Ettema T.J."/>
        </authorList>
    </citation>
    <scope>NUCLEOTIDE SEQUENCE</scope>
</reference>
<protein>
    <recommendedName>
        <fullName evidence="1">Nitroreductase domain-containing protein</fullName>
    </recommendedName>
</protein>
<dbReference type="InterPro" id="IPR052544">
    <property type="entry name" value="Bacteriocin_Proc_Enz"/>
</dbReference>
<evidence type="ECO:0000313" key="2">
    <source>
        <dbReference type="EMBL" id="KKN82109.1"/>
    </source>
</evidence>
<feature type="domain" description="Nitroreductase" evidence="1">
    <location>
        <begin position="47"/>
        <end position="216"/>
    </location>
</feature>
<dbReference type="SUPFAM" id="SSF55469">
    <property type="entry name" value="FMN-dependent nitroreductase-like"/>
    <property type="match status" value="1"/>
</dbReference>
<dbReference type="Pfam" id="PF00881">
    <property type="entry name" value="Nitroreductase"/>
    <property type="match status" value="1"/>
</dbReference>
<accession>A0A0F9TRY9</accession>
<dbReference type="PANTHER" id="PTHR43745:SF2">
    <property type="entry name" value="NITROREDUCTASE MJ1384-RELATED"/>
    <property type="match status" value="1"/>
</dbReference>
<gene>
    <name evidence="2" type="ORF">LCGC14_0312210</name>
</gene>